<evidence type="ECO:0000313" key="4">
    <source>
        <dbReference type="EMBL" id="KAJ9157501.1"/>
    </source>
</evidence>
<feature type="coiled-coil region" evidence="1">
    <location>
        <begin position="219"/>
        <end position="250"/>
    </location>
</feature>
<name>A0AA38SD95_9PEZI</name>
<dbReference type="InterPro" id="IPR012816">
    <property type="entry name" value="NADAR"/>
</dbReference>
<keyword evidence="5" id="KW-1185">Reference proteome</keyword>
<dbReference type="Pfam" id="PF08719">
    <property type="entry name" value="NADAR"/>
    <property type="match status" value="1"/>
</dbReference>
<dbReference type="EMBL" id="JANBVO010000001">
    <property type="protein sequence ID" value="KAJ9157501.1"/>
    <property type="molecule type" value="Genomic_DNA"/>
</dbReference>
<dbReference type="InterPro" id="IPR037238">
    <property type="entry name" value="YbiA-like_sf"/>
</dbReference>
<feature type="domain" description="NADAR" evidence="3">
    <location>
        <begin position="52"/>
        <end position="234"/>
    </location>
</feature>
<keyword evidence="1" id="KW-0175">Coiled coil</keyword>
<dbReference type="SUPFAM" id="SSF143990">
    <property type="entry name" value="YbiA-like"/>
    <property type="match status" value="2"/>
</dbReference>
<evidence type="ECO:0000256" key="1">
    <source>
        <dbReference type="SAM" id="Coils"/>
    </source>
</evidence>
<proteinExistence type="predicted"/>
<dbReference type="CDD" id="cd15457">
    <property type="entry name" value="NADAR"/>
    <property type="match status" value="1"/>
</dbReference>
<feature type="region of interest" description="Disordered" evidence="2">
    <location>
        <begin position="1"/>
        <end position="47"/>
    </location>
</feature>
<protein>
    <recommendedName>
        <fullName evidence="3">NADAR domain-containing protein</fullName>
    </recommendedName>
</protein>
<comment type="caution">
    <text evidence="4">The sequence shown here is derived from an EMBL/GenBank/DDBJ whole genome shotgun (WGS) entry which is preliminary data.</text>
</comment>
<sequence>MSSGSSRVTKRRAPARNLRPRAKAVKSSMASEEDASTASTNHEADDNTSPLFFWRESHPETGYLSQWWPCAFRDAADPSKTYKTAEHYMMHQKALLFNDQAVAARVLAAGHPRDVKKLGRQVHGFDEAAWVAARERIVEEGTYLKFTQVIVPRAAREVGEAALRRGTAPGSMPVGEGGLRGLLLDTGDRELVEASPYDRIWGIGFREAGAEGVRGEWGLNLLGKALMRVRERLRREKEEREEKENGEEED</sequence>
<feature type="compositionally biased region" description="Basic residues" evidence="2">
    <location>
        <begin position="8"/>
        <end position="24"/>
    </location>
</feature>
<dbReference type="Proteomes" id="UP001174694">
    <property type="component" value="Unassembled WGS sequence"/>
</dbReference>
<gene>
    <name evidence="4" type="ORF">NKR23_g611</name>
</gene>
<reference evidence="4" key="1">
    <citation type="submission" date="2022-07" db="EMBL/GenBank/DDBJ databases">
        <title>Fungi with potential for degradation of polypropylene.</title>
        <authorList>
            <person name="Gostincar C."/>
        </authorList>
    </citation>
    <scope>NUCLEOTIDE SEQUENCE</scope>
    <source>
        <strain evidence="4">EXF-13308</strain>
    </source>
</reference>
<evidence type="ECO:0000313" key="5">
    <source>
        <dbReference type="Proteomes" id="UP001174694"/>
    </source>
</evidence>
<organism evidence="4 5">
    <name type="scientific">Pleurostoma richardsiae</name>
    <dbReference type="NCBI Taxonomy" id="41990"/>
    <lineage>
        <taxon>Eukaryota</taxon>
        <taxon>Fungi</taxon>
        <taxon>Dikarya</taxon>
        <taxon>Ascomycota</taxon>
        <taxon>Pezizomycotina</taxon>
        <taxon>Sordariomycetes</taxon>
        <taxon>Sordariomycetidae</taxon>
        <taxon>Calosphaeriales</taxon>
        <taxon>Pleurostomataceae</taxon>
        <taxon>Pleurostoma</taxon>
    </lineage>
</organism>
<dbReference type="Gene3D" id="1.10.357.40">
    <property type="entry name" value="YbiA-like"/>
    <property type="match status" value="1"/>
</dbReference>
<dbReference type="AlphaFoldDB" id="A0AA38SD95"/>
<evidence type="ECO:0000256" key="2">
    <source>
        <dbReference type="SAM" id="MobiDB-lite"/>
    </source>
</evidence>
<evidence type="ECO:0000259" key="3">
    <source>
        <dbReference type="Pfam" id="PF08719"/>
    </source>
</evidence>
<accession>A0AA38SD95</accession>